<dbReference type="SUPFAM" id="SSF53613">
    <property type="entry name" value="Ribokinase-like"/>
    <property type="match status" value="1"/>
</dbReference>
<dbReference type="Gene3D" id="3.40.1190.20">
    <property type="match status" value="1"/>
</dbReference>
<proteinExistence type="predicted"/>
<dbReference type="Proteomes" id="UP000006558">
    <property type="component" value="Chromosome"/>
</dbReference>
<dbReference type="GO" id="GO:0016301">
    <property type="term" value="F:kinase activity"/>
    <property type="evidence" value="ECO:0007669"/>
    <property type="project" value="UniProtKB-KW"/>
</dbReference>
<dbReference type="EMBL" id="CP000702">
    <property type="protein sequence ID" value="ABQ46162.1"/>
    <property type="molecule type" value="Genomic_DNA"/>
</dbReference>
<gene>
    <name evidence="4" type="ordered locus">Tpet_0133</name>
</gene>
<dbReference type="RefSeq" id="WP_011942832.1">
    <property type="nucleotide sequence ID" value="NC_009486.1"/>
</dbReference>
<evidence type="ECO:0000313" key="5">
    <source>
        <dbReference type="Proteomes" id="UP000006558"/>
    </source>
</evidence>
<evidence type="ECO:0000259" key="3">
    <source>
        <dbReference type="Pfam" id="PF00294"/>
    </source>
</evidence>
<name>A5IIY9_THEP1</name>
<dbReference type="STRING" id="390874.Tpet_0133"/>
<sequence length="270" mass="29517">MKIAVVGGTFWDIFIFGENPHSSIIKESPGGSGLNVAYGLFLLGHTVDFYSNIGDDWRGKQTTEILKKASFDTSHMFTIQGGKTGIFIAHNGKPLAVDPGVNRKEMKLPSLSEYDLVFATGEISEKTIRKICENTKNVILDVGPGARFATTDLNALVIGNECECSFRRCDVVKMGSKGARWGEVYVPGNGISYPHSIGLGDLFDIVFVHHLLLGKSKKEILEEAVKCSQILGQKENVTPFERISFLESFSAKDDTLECPDESKDASHHGG</sequence>
<accession>A5IIY9</accession>
<keyword evidence="1" id="KW-0808">Transferase</keyword>
<evidence type="ECO:0000313" key="4">
    <source>
        <dbReference type="EMBL" id="ABQ46162.1"/>
    </source>
</evidence>
<dbReference type="InterPro" id="IPR002173">
    <property type="entry name" value="Carboh/pur_kinase_PfkB_CS"/>
</dbReference>
<evidence type="ECO:0000256" key="2">
    <source>
        <dbReference type="ARBA" id="ARBA00022777"/>
    </source>
</evidence>
<feature type="domain" description="Carbohydrate kinase PfkB" evidence="3">
    <location>
        <begin position="19"/>
        <end position="93"/>
    </location>
</feature>
<dbReference type="PANTHER" id="PTHR10584">
    <property type="entry name" value="SUGAR KINASE"/>
    <property type="match status" value="1"/>
</dbReference>
<dbReference type="PANTHER" id="PTHR10584:SF166">
    <property type="entry name" value="RIBOKINASE"/>
    <property type="match status" value="1"/>
</dbReference>
<dbReference type="HOGENOM" id="CLU_094172_0_0_0"/>
<dbReference type="Pfam" id="PF00294">
    <property type="entry name" value="PfkB"/>
    <property type="match status" value="1"/>
</dbReference>
<dbReference type="GO" id="GO:0005829">
    <property type="term" value="C:cytosol"/>
    <property type="evidence" value="ECO:0007669"/>
    <property type="project" value="TreeGrafter"/>
</dbReference>
<dbReference type="eggNOG" id="COG0524">
    <property type="taxonomic scope" value="Bacteria"/>
</dbReference>
<reference evidence="4 5" key="2">
    <citation type="journal article" date="2009" name="Proc. Natl. Acad. Sci. U.S.A.">
        <title>On the chimeric nature, thermophilic origin, and phylogenetic placement of the Thermotogales.</title>
        <authorList>
            <person name="Zhaxybayeva O."/>
            <person name="Swithers K.S."/>
            <person name="Lapierre P."/>
            <person name="Fournier G.P."/>
            <person name="Bickhart D.M."/>
            <person name="DeBoy R.T."/>
            <person name="Nelson K.E."/>
            <person name="Nesbo C.L."/>
            <person name="Doolittle W.F."/>
            <person name="Gogarten J.P."/>
            <person name="Noll K.M."/>
        </authorList>
    </citation>
    <scope>NUCLEOTIDE SEQUENCE [LARGE SCALE GENOMIC DNA]</scope>
    <source>
        <strain evidence="5">ATCC BAA-488 / DSM 13995 / JCM 10881 / RKU-1</strain>
    </source>
</reference>
<dbReference type="InterPro" id="IPR029056">
    <property type="entry name" value="Ribokinase-like"/>
</dbReference>
<dbReference type="PROSITE" id="PS00583">
    <property type="entry name" value="PFKB_KINASES_1"/>
    <property type="match status" value="1"/>
</dbReference>
<dbReference type="AlphaFoldDB" id="A5IIY9"/>
<dbReference type="KEGG" id="tpt:Tpet_0133"/>
<organism evidence="4 5">
    <name type="scientific">Thermotoga petrophila (strain ATCC BAA-488 / DSM 13995 / JCM 10881 / RKU-1)</name>
    <dbReference type="NCBI Taxonomy" id="390874"/>
    <lineage>
        <taxon>Bacteria</taxon>
        <taxon>Thermotogati</taxon>
        <taxon>Thermotogota</taxon>
        <taxon>Thermotogae</taxon>
        <taxon>Thermotogales</taxon>
        <taxon>Thermotogaceae</taxon>
        <taxon>Thermotoga</taxon>
    </lineage>
</organism>
<protein>
    <submittedName>
        <fullName evidence="4">PfkB domain protein</fullName>
    </submittedName>
</protein>
<keyword evidence="2" id="KW-0418">Kinase</keyword>
<reference evidence="5" key="1">
    <citation type="submission" date="2007-05" db="EMBL/GenBank/DDBJ databases">
        <title>Complete sequence of Thermotoga petrophila RKU-1.</title>
        <authorList>
            <consortium name="US DOE Joint Genome Institute"/>
            <person name="Copeland A."/>
            <person name="Lucas S."/>
            <person name="Lapidus A."/>
            <person name="Barry K."/>
            <person name="Glavina del Rio T."/>
            <person name="Dalin E."/>
            <person name="Tice H."/>
            <person name="Pitluck S."/>
            <person name="Sims D."/>
            <person name="Brettin T."/>
            <person name="Bruce D."/>
            <person name="Detter J.C."/>
            <person name="Han C."/>
            <person name="Tapia R."/>
            <person name="Schmutz J."/>
            <person name="Larimer F."/>
            <person name="Land M."/>
            <person name="Hauser L."/>
            <person name="Kyrpides N."/>
            <person name="Mikhailova N."/>
            <person name="Nelson K."/>
            <person name="Gogarten J.P."/>
            <person name="Noll K."/>
            <person name="Richardson P."/>
        </authorList>
    </citation>
    <scope>NUCLEOTIDE SEQUENCE [LARGE SCALE GENOMIC DNA]</scope>
    <source>
        <strain evidence="5">ATCC BAA-488 / DSM 13995 / JCM 10881 / RKU-1</strain>
    </source>
</reference>
<evidence type="ECO:0000256" key="1">
    <source>
        <dbReference type="ARBA" id="ARBA00022679"/>
    </source>
</evidence>
<dbReference type="InterPro" id="IPR011611">
    <property type="entry name" value="PfkB_dom"/>
</dbReference>